<dbReference type="EMBL" id="CP163302">
    <property type="protein sequence ID" value="XDP46553.1"/>
    <property type="molecule type" value="Genomic_DNA"/>
</dbReference>
<proteinExistence type="inferred from homology"/>
<dbReference type="KEGG" id="spue:AB5L97_05955"/>
<evidence type="ECO:0000256" key="3">
    <source>
        <dbReference type="ARBA" id="ARBA00023027"/>
    </source>
</evidence>
<dbReference type="Pfam" id="PF01408">
    <property type="entry name" value="GFO_IDH_MocA"/>
    <property type="match status" value="1"/>
</dbReference>
<keyword evidence="2" id="KW-0560">Oxidoreductase</keyword>
<dbReference type="PANTHER" id="PTHR22604:SF105">
    <property type="entry name" value="TRANS-1,2-DIHYDROBENZENE-1,2-DIOL DEHYDROGENASE"/>
    <property type="match status" value="1"/>
</dbReference>
<comment type="similarity">
    <text evidence="1">Belongs to the Gfo/Idh/MocA family.</text>
</comment>
<evidence type="ECO:0000259" key="5">
    <source>
        <dbReference type="Pfam" id="PF01408"/>
    </source>
</evidence>
<accession>A0AB39L5U9</accession>
<dbReference type="InterPro" id="IPR055170">
    <property type="entry name" value="GFO_IDH_MocA-like_dom"/>
</dbReference>
<dbReference type="InterPro" id="IPR050984">
    <property type="entry name" value="Gfo/Idh/MocA_domain"/>
</dbReference>
<reference evidence="7" key="1">
    <citation type="submission" date="2024-07" db="EMBL/GenBank/DDBJ databases">
        <authorList>
            <person name="fu j."/>
        </authorList>
    </citation>
    <scope>NUCLEOTIDE SEQUENCE</scope>
    <source>
        <strain evidence="7">P10A9</strain>
    </source>
</reference>
<protein>
    <submittedName>
        <fullName evidence="7">Gfo/Idh/MocA family protein</fullName>
    </submittedName>
</protein>
<feature type="region of interest" description="Disordered" evidence="4">
    <location>
        <begin position="1"/>
        <end position="21"/>
    </location>
</feature>
<dbReference type="SUPFAM" id="SSF51735">
    <property type="entry name" value="NAD(P)-binding Rossmann-fold domains"/>
    <property type="match status" value="1"/>
</dbReference>
<dbReference type="PANTHER" id="PTHR22604">
    <property type="entry name" value="OXIDOREDUCTASES"/>
    <property type="match status" value="1"/>
</dbReference>
<organism evidence="7">
    <name type="scientific">Sinomonas puerhi</name>
    <dbReference type="NCBI Taxonomy" id="3238584"/>
    <lineage>
        <taxon>Bacteria</taxon>
        <taxon>Bacillati</taxon>
        <taxon>Actinomycetota</taxon>
        <taxon>Actinomycetes</taxon>
        <taxon>Micrococcales</taxon>
        <taxon>Micrococcaceae</taxon>
        <taxon>Sinomonas</taxon>
    </lineage>
</organism>
<evidence type="ECO:0000313" key="7">
    <source>
        <dbReference type="EMBL" id="XDP46553.1"/>
    </source>
</evidence>
<dbReference type="Pfam" id="PF22725">
    <property type="entry name" value="GFO_IDH_MocA_C3"/>
    <property type="match status" value="1"/>
</dbReference>
<dbReference type="GO" id="GO:0000166">
    <property type="term" value="F:nucleotide binding"/>
    <property type="evidence" value="ECO:0007669"/>
    <property type="project" value="InterPro"/>
</dbReference>
<evidence type="ECO:0000256" key="2">
    <source>
        <dbReference type="ARBA" id="ARBA00023002"/>
    </source>
</evidence>
<keyword evidence="3" id="KW-0520">NAD</keyword>
<evidence type="ECO:0000259" key="6">
    <source>
        <dbReference type="Pfam" id="PF22725"/>
    </source>
</evidence>
<dbReference type="RefSeq" id="WP_369046864.1">
    <property type="nucleotide sequence ID" value="NZ_CP163302.1"/>
</dbReference>
<feature type="domain" description="Gfo/Idh/MocA-like oxidoreductase N-terminal" evidence="5">
    <location>
        <begin position="26"/>
        <end position="148"/>
    </location>
</feature>
<evidence type="ECO:0000256" key="4">
    <source>
        <dbReference type="SAM" id="MobiDB-lite"/>
    </source>
</evidence>
<sequence length="357" mass="38574">MTRHIQRPWLSLQPSDDPLEPTGRTVRWGVVATGGIARTVTRDLSLLPDASLHAVSSRHHETALAFAREFGAAHTYADQGATPGYAQLVQDPDIDVVYVATPHGQHFEVAKAALEAGKNVLVEKAFTVNAHEAQALVDLASARGLFLMEAVWSRFVPGMLRALDIIESGDLGEIQWVSADLGFPAPKDPQSRIWDVSAGGGALLDLTVYPLLWAVGALGFPDSLTAVGSLNEDGVDEQNALTLSYSGGQLATLISSFVAHGPRTATVAGTEGVLTSVGSINNPTELVVRRGWDPARTETIDVVGRGYVYELREVVRCIQQGVVESPTMPWKHTVDTMRLFDGVRRQLGIRYPNDEIH</sequence>
<name>A0AB39L5U9_9MICC</name>
<gene>
    <name evidence="7" type="ORF">AB5L97_05955</name>
</gene>
<dbReference type="InterPro" id="IPR000683">
    <property type="entry name" value="Gfo/Idh/MocA-like_OxRdtase_N"/>
</dbReference>
<dbReference type="Gene3D" id="3.40.50.720">
    <property type="entry name" value="NAD(P)-binding Rossmann-like Domain"/>
    <property type="match status" value="1"/>
</dbReference>
<feature type="domain" description="GFO/IDH/MocA-like oxidoreductase" evidence="6">
    <location>
        <begin position="160"/>
        <end position="274"/>
    </location>
</feature>
<evidence type="ECO:0000256" key="1">
    <source>
        <dbReference type="ARBA" id="ARBA00010928"/>
    </source>
</evidence>
<dbReference type="AlphaFoldDB" id="A0AB39L5U9"/>
<dbReference type="SUPFAM" id="SSF55347">
    <property type="entry name" value="Glyceraldehyde-3-phosphate dehydrogenase-like, C-terminal domain"/>
    <property type="match status" value="1"/>
</dbReference>
<dbReference type="GO" id="GO:0016491">
    <property type="term" value="F:oxidoreductase activity"/>
    <property type="evidence" value="ECO:0007669"/>
    <property type="project" value="UniProtKB-KW"/>
</dbReference>
<dbReference type="InterPro" id="IPR036291">
    <property type="entry name" value="NAD(P)-bd_dom_sf"/>
</dbReference>
<dbReference type="Gene3D" id="3.30.360.10">
    <property type="entry name" value="Dihydrodipicolinate Reductase, domain 2"/>
    <property type="match status" value="1"/>
</dbReference>